<feature type="domain" description="MoaB/Mog" evidence="14">
    <location>
        <begin position="201"/>
        <end position="339"/>
    </location>
</feature>
<evidence type="ECO:0000256" key="6">
    <source>
        <dbReference type="ARBA" id="ARBA00021108"/>
    </source>
</evidence>
<dbReference type="InterPro" id="IPR036688">
    <property type="entry name" value="MoeA_C_domain_IV_sf"/>
</dbReference>
<dbReference type="Gene3D" id="3.90.105.10">
    <property type="entry name" value="Molybdopterin biosynthesis moea protein, domain 2"/>
    <property type="match status" value="1"/>
</dbReference>
<evidence type="ECO:0000256" key="1">
    <source>
        <dbReference type="ARBA" id="ARBA00001946"/>
    </source>
</evidence>
<dbReference type="InterPro" id="IPR005110">
    <property type="entry name" value="MoeA_linker/N"/>
</dbReference>
<dbReference type="SUPFAM" id="SSF63867">
    <property type="entry name" value="MoeA C-terminal domain-like"/>
    <property type="match status" value="1"/>
</dbReference>
<dbReference type="Gene3D" id="2.170.190.11">
    <property type="entry name" value="Molybdopterin biosynthesis moea protein, domain 3"/>
    <property type="match status" value="1"/>
</dbReference>
<protein>
    <recommendedName>
        <fullName evidence="6 13">Molybdopterin molybdenumtransferase</fullName>
        <ecNumber evidence="5 13">2.10.1.1</ecNumber>
    </recommendedName>
</protein>
<name>A0A1G5DVW4_9BACL</name>
<sequence>MKHNSHSYDMTTAKFHRTAVQVPEAQSRIAAQVSAGRIEHVPLADSHGRTLATSIEAPHAYPFFRRSGMDGFAIQSADTAEATSDHQVWFRVIDEIPCGYTPEHHITPGTAARIMTGAQVPDGADAVVMMEMTESKQEEGEHWIALKRQIQAGANITPIGLEVQEGQQLIEAGTVIGAGEQSVLATFGVAEVPVFERPRVAIFATGTELLEVHEPLQPGRIRNSNSYMLRSLVVEAGGEPVMYGAIADDVNTARAKLEEAIRDNDIVVTTGGVSVGDYDIMGELVLEEQMQLLFNKVTMRPGSVTTAAVYKDKLLFALSGNPGACFVGFNLFVRPTLRAMQADVHPYLEEWNVILEDGYTKVNNFTRFVRGRTIIRDGKVFAAPAASRVDESSVMITIKDSDCLIVIPPEKKGIAAGEQVTILKLPTGQAR</sequence>
<dbReference type="SUPFAM" id="SSF63882">
    <property type="entry name" value="MoeA N-terminal region -like"/>
    <property type="match status" value="1"/>
</dbReference>
<keyword evidence="7 13" id="KW-0500">Molybdenum</keyword>
<organism evidence="15 16">
    <name type="scientific">Paenibacillus polysaccharolyticus</name>
    <dbReference type="NCBI Taxonomy" id="582692"/>
    <lineage>
        <taxon>Bacteria</taxon>
        <taxon>Bacillati</taxon>
        <taxon>Bacillota</taxon>
        <taxon>Bacilli</taxon>
        <taxon>Bacillales</taxon>
        <taxon>Paenibacillaceae</taxon>
        <taxon>Paenibacillus</taxon>
    </lineage>
</organism>
<evidence type="ECO:0000259" key="14">
    <source>
        <dbReference type="SMART" id="SM00852"/>
    </source>
</evidence>
<dbReference type="PANTHER" id="PTHR10192:SF5">
    <property type="entry name" value="GEPHYRIN"/>
    <property type="match status" value="1"/>
</dbReference>
<reference evidence="16" key="1">
    <citation type="submission" date="2016-10" db="EMBL/GenBank/DDBJ databases">
        <authorList>
            <person name="Varghese N."/>
            <person name="Submissions S."/>
        </authorList>
    </citation>
    <scope>NUCLEOTIDE SEQUENCE [LARGE SCALE GENOMIC DNA]</scope>
    <source>
        <strain evidence="16">BL9</strain>
    </source>
</reference>
<keyword evidence="8 13" id="KW-0808">Transferase</keyword>
<dbReference type="AlphaFoldDB" id="A0A1G5DVW4"/>
<accession>A0A1G5DVW4</accession>
<keyword evidence="11 13" id="KW-0501">Molybdenum cofactor biosynthesis</keyword>
<dbReference type="Pfam" id="PF00994">
    <property type="entry name" value="MoCF_biosynth"/>
    <property type="match status" value="1"/>
</dbReference>
<evidence type="ECO:0000313" key="16">
    <source>
        <dbReference type="Proteomes" id="UP000198538"/>
    </source>
</evidence>
<dbReference type="SUPFAM" id="SSF53218">
    <property type="entry name" value="Molybdenum cofactor biosynthesis proteins"/>
    <property type="match status" value="1"/>
</dbReference>
<comment type="pathway">
    <text evidence="3 13">Cofactor biosynthesis; molybdopterin biosynthesis.</text>
</comment>
<dbReference type="GO" id="GO:0046872">
    <property type="term" value="F:metal ion binding"/>
    <property type="evidence" value="ECO:0007669"/>
    <property type="project" value="UniProtKB-UniRule"/>
</dbReference>
<comment type="function">
    <text evidence="2 13">Catalyzes the insertion of molybdate into adenylated molybdopterin with the concomitant release of AMP.</text>
</comment>
<dbReference type="GO" id="GO:0005829">
    <property type="term" value="C:cytosol"/>
    <property type="evidence" value="ECO:0007669"/>
    <property type="project" value="TreeGrafter"/>
</dbReference>
<dbReference type="Gene3D" id="3.40.980.10">
    <property type="entry name" value="MoaB/Mog-like domain"/>
    <property type="match status" value="1"/>
</dbReference>
<dbReference type="InterPro" id="IPR038987">
    <property type="entry name" value="MoeA-like"/>
</dbReference>
<evidence type="ECO:0000256" key="9">
    <source>
        <dbReference type="ARBA" id="ARBA00022723"/>
    </source>
</evidence>
<dbReference type="SMART" id="SM00852">
    <property type="entry name" value="MoCF_biosynth"/>
    <property type="match status" value="1"/>
</dbReference>
<dbReference type="EC" id="2.10.1.1" evidence="5 13"/>
<evidence type="ECO:0000313" key="15">
    <source>
        <dbReference type="EMBL" id="SCY18876.1"/>
    </source>
</evidence>
<dbReference type="Pfam" id="PF03453">
    <property type="entry name" value="MoeA_N"/>
    <property type="match status" value="1"/>
</dbReference>
<evidence type="ECO:0000256" key="12">
    <source>
        <dbReference type="ARBA" id="ARBA00047317"/>
    </source>
</evidence>
<evidence type="ECO:0000256" key="7">
    <source>
        <dbReference type="ARBA" id="ARBA00022505"/>
    </source>
</evidence>
<dbReference type="FunFam" id="2.170.190.11:FF:000001">
    <property type="entry name" value="Molybdopterin molybdenumtransferase"/>
    <property type="match status" value="1"/>
</dbReference>
<dbReference type="InterPro" id="IPR036425">
    <property type="entry name" value="MoaB/Mog-like_dom_sf"/>
</dbReference>
<dbReference type="GO" id="GO:0061599">
    <property type="term" value="F:molybdopterin molybdotransferase activity"/>
    <property type="evidence" value="ECO:0007669"/>
    <property type="project" value="UniProtKB-UniRule"/>
</dbReference>
<dbReference type="InterPro" id="IPR005111">
    <property type="entry name" value="MoeA_C_domain_IV"/>
</dbReference>
<dbReference type="InterPro" id="IPR036135">
    <property type="entry name" value="MoeA_linker/N_sf"/>
</dbReference>
<comment type="cofactor">
    <cofactor evidence="1 13">
        <name>Mg(2+)</name>
        <dbReference type="ChEBI" id="CHEBI:18420"/>
    </cofactor>
</comment>
<evidence type="ECO:0000256" key="5">
    <source>
        <dbReference type="ARBA" id="ARBA00013269"/>
    </source>
</evidence>
<proteinExistence type="inferred from homology"/>
<evidence type="ECO:0000256" key="3">
    <source>
        <dbReference type="ARBA" id="ARBA00005046"/>
    </source>
</evidence>
<dbReference type="CDD" id="cd00887">
    <property type="entry name" value="MoeA"/>
    <property type="match status" value="1"/>
</dbReference>
<comment type="catalytic activity">
    <reaction evidence="12">
        <text>adenylyl-molybdopterin + molybdate = Mo-molybdopterin + AMP + H(+)</text>
        <dbReference type="Rhea" id="RHEA:35047"/>
        <dbReference type="ChEBI" id="CHEBI:15378"/>
        <dbReference type="ChEBI" id="CHEBI:36264"/>
        <dbReference type="ChEBI" id="CHEBI:62727"/>
        <dbReference type="ChEBI" id="CHEBI:71302"/>
        <dbReference type="ChEBI" id="CHEBI:456215"/>
        <dbReference type="EC" id="2.10.1.1"/>
    </reaction>
</comment>
<comment type="similarity">
    <text evidence="4 13">Belongs to the MoeA family.</text>
</comment>
<evidence type="ECO:0000256" key="8">
    <source>
        <dbReference type="ARBA" id="ARBA00022679"/>
    </source>
</evidence>
<keyword evidence="10 13" id="KW-0460">Magnesium</keyword>
<dbReference type="NCBIfam" id="NF045515">
    <property type="entry name" value="Glp_gephyrin"/>
    <property type="match status" value="1"/>
</dbReference>
<dbReference type="Gene3D" id="2.40.340.10">
    <property type="entry name" value="MoeA, C-terminal, domain IV"/>
    <property type="match status" value="1"/>
</dbReference>
<dbReference type="NCBIfam" id="TIGR00177">
    <property type="entry name" value="molyb_syn"/>
    <property type="match status" value="1"/>
</dbReference>
<dbReference type="Pfam" id="PF03454">
    <property type="entry name" value="MoeA_C"/>
    <property type="match status" value="1"/>
</dbReference>
<evidence type="ECO:0000256" key="4">
    <source>
        <dbReference type="ARBA" id="ARBA00010763"/>
    </source>
</evidence>
<evidence type="ECO:0000256" key="11">
    <source>
        <dbReference type="ARBA" id="ARBA00023150"/>
    </source>
</evidence>
<dbReference type="GO" id="GO:0006777">
    <property type="term" value="P:Mo-molybdopterin cofactor biosynthetic process"/>
    <property type="evidence" value="ECO:0007669"/>
    <property type="project" value="UniProtKB-UniRule"/>
</dbReference>
<dbReference type="UniPathway" id="UPA00344"/>
<keyword evidence="16" id="KW-1185">Reference proteome</keyword>
<dbReference type="EMBL" id="FMVM01000003">
    <property type="protein sequence ID" value="SCY18876.1"/>
    <property type="molecule type" value="Genomic_DNA"/>
</dbReference>
<dbReference type="STRING" id="582692.SAMN05720606_10353"/>
<dbReference type="PANTHER" id="PTHR10192">
    <property type="entry name" value="MOLYBDOPTERIN BIOSYNTHESIS PROTEIN"/>
    <property type="match status" value="1"/>
</dbReference>
<gene>
    <name evidence="15" type="ORF">SAMN05720606_10353</name>
</gene>
<dbReference type="FunFam" id="3.40.980.10:FF:000004">
    <property type="entry name" value="Molybdopterin molybdenumtransferase"/>
    <property type="match status" value="1"/>
</dbReference>
<dbReference type="InterPro" id="IPR001453">
    <property type="entry name" value="MoaB/Mog_dom"/>
</dbReference>
<keyword evidence="9 13" id="KW-0479">Metal-binding</keyword>
<evidence type="ECO:0000256" key="13">
    <source>
        <dbReference type="RuleBase" id="RU365090"/>
    </source>
</evidence>
<evidence type="ECO:0000256" key="2">
    <source>
        <dbReference type="ARBA" id="ARBA00002901"/>
    </source>
</evidence>
<evidence type="ECO:0000256" key="10">
    <source>
        <dbReference type="ARBA" id="ARBA00022842"/>
    </source>
</evidence>
<dbReference type="Proteomes" id="UP000198538">
    <property type="component" value="Unassembled WGS sequence"/>
</dbReference>